<reference evidence="6" key="1">
    <citation type="submission" date="2022-03" db="EMBL/GenBank/DDBJ databases">
        <title>Aurantimonas Liuensis sp. Nov., isolated from the hadal seawater of the Mariana Trench.</title>
        <authorList>
            <person name="Liu R."/>
        </authorList>
    </citation>
    <scope>NUCLEOTIDE SEQUENCE</scope>
    <source>
        <strain evidence="6">LRZ36</strain>
    </source>
</reference>
<keyword evidence="7" id="KW-1185">Reference proteome</keyword>
<gene>
    <name evidence="6" type="ORF">MJ956_05335</name>
</gene>
<evidence type="ECO:0000259" key="5">
    <source>
        <dbReference type="PROSITE" id="PS50977"/>
    </source>
</evidence>
<keyword evidence="1" id="KW-0805">Transcription regulation</keyword>
<comment type="caution">
    <text evidence="6">The sequence shown here is derived from an EMBL/GenBank/DDBJ whole genome shotgun (WGS) entry which is preliminary data.</text>
</comment>
<organism evidence="6 7">
    <name type="scientific">Aurantimonas marianensis</name>
    <dbReference type="NCBI Taxonomy" id="2920428"/>
    <lineage>
        <taxon>Bacteria</taxon>
        <taxon>Pseudomonadati</taxon>
        <taxon>Pseudomonadota</taxon>
        <taxon>Alphaproteobacteria</taxon>
        <taxon>Hyphomicrobiales</taxon>
        <taxon>Aurantimonadaceae</taxon>
        <taxon>Aurantimonas</taxon>
    </lineage>
</organism>
<dbReference type="Proteomes" id="UP001155220">
    <property type="component" value="Unassembled WGS sequence"/>
</dbReference>
<dbReference type="GO" id="GO:0003700">
    <property type="term" value="F:DNA-binding transcription factor activity"/>
    <property type="evidence" value="ECO:0007669"/>
    <property type="project" value="TreeGrafter"/>
</dbReference>
<evidence type="ECO:0000256" key="3">
    <source>
        <dbReference type="ARBA" id="ARBA00023163"/>
    </source>
</evidence>
<sequence length="264" mass="28634">MSSSAVCPHPYRFSSAACRFPLGNQPDGGIVSAQLLQGDVIMAVRKSAPERKAEILEATLKLADELGPDRLSTEAIARAVGLTQPGIFRHFPTKQAIWEAVAAKITEKMVGGWRTVLDRGGTPADRLRGLIGFQLRLIQATPAIPAILFSRELHAENDILRKSVLAVMNRLHAAIAREIAAAQEQQMFRREIEPDDAAYLVLGLIQGLAVRWSLSGRSFRLADEGLRLLEVQIGLFTAHSAEIMDVERRAESGAKPPASGGSQA</sequence>
<dbReference type="AlphaFoldDB" id="A0A9X2KHE3"/>
<dbReference type="Gene3D" id="1.10.357.10">
    <property type="entry name" value="Tetracycline Repressor, domain 2"/>
    <property type="match status" value="1"/>
</dbReference>
<dbReference type="EMBL" id="JALHBS010000030">
    <property type="protein sequence ID" value="MCP3054567.1"/>
    <property type="molecule type" value="Genomic_DNA"/>
</dbReference>
<dbReference type="PROSITE" id="PS01081">
    <property type="entry name" value="HTH_TETR_1"/>
    <property type="match status" value="1"/>
</dbReference>
<proteinExistence type="predicted"/>
<dbReference type="PANTHER" id="PTHR30055:SF234">
    <property type="entry name" value="HTH-TYPE TRANSCRIPTIONAL REGULATOR BETI"/>
    <property type="match status" value="1"/>
</dbReference>
<dbReference type="Pfam" id="PF16925">
    <property type="entry name" value="TetR_C_13"/>
    <property type="match status" value="1"/>
</dbReference>
<dbReference type="Pfam" id="PF00440">
    <property type="entry name" value="TetR_N"/>
    <property type="match status" value="1"/>
</dbReference>
<evidence type="ECO:0000313" key="6">
    <source>
        <dbReference type="EMBL" id="MCP3054567.1"/>
    </source>
</evidence>
<feature type="domain" description="HTH tetR-type" evidence="5">
    <location>
        <begin position="49"/>
        <end position="109"/>
    </location>
</feature>
<dbReference type="GO" id="GO:0000976">
    <property type="term" value="F:transcription cis-regulatory region binding"/>
    <property type="evidence" value="ECO:0007669"/>
    <property type="project" value="TreeGrafter"/>
</dbReference>
<dbReference type="SUPFAM" id="SSF48498">
    <property type="entry name" value="Tetracyclin repressor-like, C-terminal domain"/>
    <property type="match status" value="1"/>
</dbReference>
<dbReference type="PROSITE" id="PS50977">
    <property type="entry name" value="HTH_TETR_2"/>
    <property type="match status" value="1"/>
</dbReference>
<dbReference type="RefSeq" id="WP_253963442.1">
    <property type="nucleotide sequence ID" value="NZ_JALHBS010000030.1"/>
</dbReference>
<dbReference type="PANTHER" id="PTHR30055">
    <property type="entry name" value="HTH-TYPE TRANSCRIPTIONAL REGULATOR RUTR"/>
    <property type="match status" value="1"/>
</dbReference>
<protein>
    <submittedName>
        <fullName evidence="6">TetR/AcrR family transcriptional regulator</fullName>
    </submittedName>
</protein>
<name>A0A9X2KHE3_9HYPH</name>
<evidence type="ECO:0000313" key="7">
    <source>
        <dbReference type="Proteomes" id="UP001155220"/>
    </source>
</evidence>
<evidence type="ECO:0000256" key="4">
    <source>
        <dbReference type="PROSITE-ProRule" id="PRU00335"/>
    </source>
</evidence>
<dbReference type="SUPFAM" id="SSF46689">
    <property type="entry name" value="Homeodomain-like"/>
    <property type="match status" value="1"/>
</dbReference>
<keyword evidence="2 4" id="KW-0238">DNA-binding</keyword>
<accession>A0A9X2KHE3</accession>
<dbReference type="InterPro" id="IPR036271">
    <property type="entry name" value="Tet_transcr_reg_TetR-rel_C_sf"/>
</dbReference>
<feature type="DNA-binding region" description="H-T-H motif" evidence="4">
    <location>
        <begin position="72"/>
        <end position="91"/>
    </location>
</feature>
<dbReference type="PRINTS" id="PR00455">
    <property type="entry name" value="HTHTETR"/>
</dbReference>
<evidence type="ECO:0000256" key="1">
    <source>
        <dbReference type="ARBA" id="ARBA00023015"/>
    </source>
</evidence>
<dbReference type="InterPro" id="IPR009057">
    <property type="entry name" value="Homeodomain-like_sf"/>
</dbReference>
<dbReference type="InterPro" id="IPR011075">
    <property type="entry name" value="TetR_C"/>
</dbReference>
<dbReference type="InterPro" id="IPR050109">
    <property type="entry name" value="HTH-type_TetR-like_transc_reg"/>
</dbReference>
<dbReference type="InterPro" id="IPR001647">
    <property type="entry name" value="HTH_TetR"/>
</dbReference>
<evidence type="ECO:0000256" key="2">
    <source>
        <dbReference type="ARBA" id="ARBA00023125"/>
    </source>
</evidence>
<dbReference type="InterPro" id="IPR023772">
    <property type="entry name" value="DNA-bd_HTH_TetR-type_CS"/>
</dbReference>
<keyword evidence="3" id="KW-0804">Transcription</keyword>